<feature type="region of interest" description="Disordered" evidence="1">
    <location>
        <begin position="125"/>
        <end position="145"/>
    </location>
</feature>
<accession>A0A5J4YLB8</accession>
<keyword evidence="3" id="KW-1185">Reference proteome</keyword>
<protein>
    <recommendedName>
        <fullName evidence="4">EF-hand domain-containing protein</fullName>
    </recommendedName>
</protein>
<feature type="compositionally biased region" description="Basic and acidic residues" evidence="1">
    <location>
        <begin position="18"/>
        <end position="27"/>
    </location>
</feature>
<gene>
    <name evidence="2" type="ORF">FVE85_8264</name>
</gene>
<sequence length="321" mass="35352">MVMSVNEHGEPQNGVEKLVIESRHGLENEDNGASRAGPSVNGNALLQAHQQQHQQQQQQRKNRYMQPGPLGGAAAPVPASSRVFKFKPEKHGVNYGMRVKEIDSNTGEPYKVVCRFCESFGRAGPAAPATGTGSDAQESIHAKKRQRKLAQTFPVASFYLGNVKRHLDAYHKDKYMEYRKLLKEGGHEAIDAFFANRPADACASPDDPVKQQNAASGITMVAPGHTLPSQPFAMAIAPQPHMLEAGLSMHNWENEFVRASERNVDDSGELSFEQAAKVIARVTKRPSIYPSAVKKLEECDMDKNGKTDLDEFLTAVQLLDF</sequence>
<comment type="caution">
    <text evidence="2">The sequence shown here is derived from an EMBL/GenBank/DDBJ whole genome shotgun (WGS) entry which is preliminary data.</text>
</comment>
<dbReference type="PANTHER" id="PTHR37067:SF3">
    <property type="entry name" value="PX DOMAIN-CONTAINING PROTEIN"/>
    <property type="match status" value="1"/>
</dbReference>
<proteinExistence type="predicted"/>
<reference evidence="2" key="1">
    <citation type="submission" date="2019-09" db="EMBL/GenBank/DDBJ databases">
        <title>Expansion of phycobilisome linker gene families in mesophilic red algae.</title>
        <authorList>
            <person name="Lee J."/>
        </authorList>
    </citation>
    <scope>NUCLEOTIDE SEQUENCE [LARGE SCALE GENOMIC DNA]</scope>
    <source>
        <strain evidence="2">CCMP 1328</strain>
        <tissue evidence="2">Unicellular</tissue>
    </source>
</reference>
<evidence type="ECO:0000313" key="2">
    <source>
        <dbReference type="EMBL" id="KAA8491782.1"/>
    </source>
</evidence>
<evidence type="ECO:0008006" key="4">
    <source>
        <dbReference type="Google" id="ProtNLM"/>
    </source>
</evidence>
<name>A0A5J4YLB8_PORPP</name>
<dbReference type="PANTHER" id="PTHR37067">
    <property type="entry name" value="PX DOMAIN-CONTAINING PROTEIN"/>
    <property type="match status" value="1"/>
</dbReference>
<evidence type="ECO:0000313" key="3">
    <source>
        <dbReference type="Proteomes" id="UP000324585"/>
    </source>
</evidence>
<dbReference type="SUPFAM" id="SSF47473">
    <property type="entry name" value="EF-hand"/>
    <property type="match status" value="1"/>
</dbReference>
<organism evidence="2 3">
    <name type="scientific">Porphyridium purpureum</name>
    <name type="common">Red alga</name>
    <name type="synonym">Porphyridium cruentum</name>
    <dbReference type="NCBI Taxonomy" id="35688"/>
    <lineage>
        <taxon>Eukaryota</taxon>
        <taxon>Rhodophyta</taxon>
        <taxon>Bangiophyceae</taxon>
        <taxon>Porphyridiales</taxon>
        <taxon>Porphyridiaceae</taxon>
        <taxon>Porphyridium</taxon>
    </lineage>
</organism>
<dbReference type="Proteomes" id="UP000324585">
    <property type="component" value="Unassembled WGS sequence"/>
</dbReference>
<evidence type="ECO:0000256" key="1">
    <source>
        <dbReference type="SAM" id="MobiDB-lite"/>
    </source>
</evidence>
<feature type="compositionally biased region" description="Low complexity" evidence="1">
    <location>
        <begin position="44"/>
        <end position="59"/>
    </location>
</feature>
<dbReference type="InterPro" id="IPR011992">
    <property type="entry name" value="EF-hand-dom_pair"/>
</dbReference>
<feature type="region of interest" description="Disordered" evidence="1">
    <location>
        <begin position="1"/>
        <end position="79"/>
    </location>
</feature>
<dbReference type="AlphaFoldDB" id="A0A5J4YLB8"/>
<dbReference type="EMBL" id="VRMN01000011">
    <property type="protein sequence ID" value="KAA8491782.1"/>
    <property type="molecule type" value="Genomic_DNA"/>
</dbReference>